<sequence length="266" mass="28038">MTADQRTPVTLPRLHWGAPDAARRALLVHGLGSSAATMWQLGEGLAAAGWSATAVDLRGHGSAPRTSTYRIDDLAADLLATRPTDPPHADGAWDAVLGHSIGGAAAIVAAAIAPDWARRLVLLDPAVRADAELRRTILTNQLTAHDGATIASVAEQNPQWHPITVELRVQAVRQASRFALEHAVLDNPEWDVTREAERLTTPTLVIAGEPALGGMFAGDHGDALLAANRHLRAVVVAGGHNAHRDAPEVVLEHALAFIDGRTTGQG</sequence>
<feature type="domain" description="AB hydrolase-1" evidence="2">
    <location>
        <begin position="26"/>
        <end position="252"/>
    </location>
</feature>
<dbReference type="Gene3D" id="3.40.50.1820">
    <property type="entry name" value="alpha/beta hydrolase"/>
    <property type="match status" value="1"/>
</dbReference>
<organism evidence="3 4">
    <name type="scientific">Microcella alkalica</name>
    <dbReference type="NCBI Taxonomy" id="355930"/>
    <lineage>
        <taxon>Bacteria</taxon>
        <taxon>Bacillati</taxon>
        <taxon>Actinomycetota</taxon>
        <taxon>Actinomycetes</taxon>
        <taxon>Micrococcales</taxon>
        <taxon>Microbacteriaceae</taxon>
        <taxon>Microcella</taxon>
    </lineage>
</organism>
<gene>
    <name evidence="3" type="ORF">FHX53_001566</name>
</gene>
<dbReference type="RefSeq" id="WP_182490786.1">
    <property type="nucleotide sequence ID" value="NZ_BAAAOV010000001.1"/>
</dbReference>
<dbReference type="Pfam" id="PF12697">
    <property type="entry name" value="Abhydrolase_6"/>
    <property type="match status" value="1"/>
</dbReference>
<dbReference type="InterPro" id="IPR029058">
    <property type="entry name" value="AB_hydrolase_fold"/>
</dbReference>
<dbReference type="PANTHER" id="PTHR43798:SF31">
    <property type="entry name" value="AB HYDROLASE SUPERFAMILY PROTEIN YCLE"/>
    <property type="match status" value="1"/>
</dbReference>
<dbReference type="PANTHER" id="PTHR43798">
    <property type="entry name" value="MONOACYLGLYCEROL LIPASE"/>
    <property type="match status" value="1"/>
</dbReference>
<dbReference type="Proteomes" id="UP000585905">
    <property type="component" value="Unassembled WGS sequence"/>
</dbReference>
<accession>A0A839ECK6</accession>
<dbReference type="InterPro" id="IPR050266">
    <property type="entry name" value="AB_hydrolase_sf"/>
</dbReference>
<evidence type="ECO:0000313" key="3">
    <source>
        <dbReference type="EMBL" id="MBA8847974.1"/>
    </source>
</evidence>
<dbReference type="EMBL" id="JACGWX010000003">
    <property type="protein sequence ID" value="MBA8847974.1"/>
    <property type="molecule type" value="Genomic_DNA"/>
</dbReference>
<dbReference type="SUPFAM" id="SSF53474">
    <property type="entry name" value="alpha/beta-Hydrolases"/>
    <property type="match status" value="1"/>
</dbReference>
<evidence type="ECO:0000259" key="2">
    <source>
        <dbReference type="Pfam" id="PF12697"/>
    </source>
</evidence>
<evidence type="ECO:0000256" key="1">
    <source>
        <dbReference type="ARBA" id="ARBA00022801"/>
    </source>
</evidence>
<proteinExistence type="predicted"/>
<name>A0A839ECK6_9MICO</name>
<dbReference type="GO" id="GO:0016020">
    <property type="term" value="C:membrane"/>
    <property type="evidence" value="ECO:0007669"/>
    <property type="project" value="TreeGrafter"/>
</dbReference>
<dbReference type="AlphaFoldDB" id="A0A839ECK6"/>
<keyword evidence="4" id="KW-1185">Reference proteome</keyword>
<keyword evidence="1" id="KW-0378">Hydrolase</keyword>
<dbReference type="InterPro" id="IPR000073">
    <property type="entry name" value="AB_hydrolase_1"/>
</dbReference>
<dbReference type="GO" id="GO:0016787">
    <property type="term" value="F:hydrolase activity"/>
    <property type="evidence" value="ECO:0007669"/>
    <property type="project" value="UniProtKB-KW"/>
</dbReference>
<reference evidence="3 4" key="1">
    <citation type="submission" date="2020-07" db="EMBL/GenBank/DDBJ databases">
        <title>Sequencing the genomes of 1000 actinobacteria strains.</title>
        <authorList>
            <person name="Klenk H.-P."/>
        </authorList>
    </citation>
    <scope>NUCLEOTIDE SEQUENCE [LARGE SCALE GENOMIC DNA]</scope>
    <source>
        <strain evidence="3 4">DSM 19663</strain>
    </source>
</reference>
<evidence type="ECO:0000313" key="4">
    <source>
        <dbReference type="Proteomes" id="UP000585905"/>
    </source>
</evidence>
<comment type="caution">
    <text evidence="3">The sequence shown here is derived from an EMBL/GenBank/DDBJ whole genome shotgun (WGS) entry which is preliminary data.</text>
</comment>
<protein>
    <submittedName>
        <fullName evidence="3">Pimeloyl-ACP methyl ester carboxylesterase</fullName>
    </submittedName>
</protein>